<keyword evidence="2" id="KW-1185">Reference proteome</keyword>
<evidence type="ECO:0000313" key="1">
    <source>
        <dbReference type="EMBL" id="RPB17365.1"/>
    </source>
</evidence>
<gene>
    <name evidence="1" type="ORF">P167DRAFT_127244</name>
</gene>
<dbReference type="EMBL" id="ML119106">
    <property type="protein sequence ID" value="RPB17365.1"/>
    <property type="molecule type" value="Genomic_DNA"/>
</dbReference>
<accession>A0A3N4LHC7</accession>
<reference evidence="1 2" key="1">
    <citation type="journal article" date="2018" name="Nat. Ecol. Evol.">
        <title>Pezizomycetes genomes reveal the molecular basis of ectomycorrhizal truffle lifestyle.</title>
        <authorList>
            <person name="Murat C."/>
            <person name="Payen T."/>
            <person name="Noel B."/>
            <person name="Kuo A."/>
            <person name="Morin E."/>
            <person name="Chen J."/>
            <person name="Kohler A."/>
            <person name="Krizsan K."/>
            <person name="Balestrini R."/>
            <person name="Da Silva C."/>
            <person name="Montanini B."/>
            <person name="Hainaut M."/>
            <person name="Levati E."/>
            <person name="Barry K.W."/>
            <person name="Belfiori B."/>
            <person name="Cichocki N."/>
            <person name="Clum A."/>
            <person name="Dockter R.B."/>
            <person name="Fauchery L."/>
            <person name="Guy J."/>
            <person name="Iotti M."/>
            <person name="Le Tacon F."/>
            <person name="Lindquist E.A."/>
            <person name="Lipzen A."/>
            <person name="Malagnac F."/>
            <person name="Mello A."/>
            <person name="Molinier V."/>
            <person name="Miyauchi S."/>
            <person name="Poulain J."/>
            <person name="Riccioni C."/>
            <person name="Rubini A."/>
            <person name="Sitrit Y."/>
            <person name="Splivallo R."/>
            <person name="Traeger S."/>
            <person name="Wang M."/>
            <person name="Zifcakova L."/>
            <person name="Wipf D."/>
            <person name="Zambonelli A."/>
            <person name="Paolocci F."/>
            <person name="Nowrousian M."/>
            <person name="Ottonello S."/>
            <person name="Baldrian P."/>
            <person name="Spatafora J.W."/>
            <person name="Henrissat B."/>
            <person name="Nagy L.G."/>
            <person name="Aury J.M."/>
            <person name="Wincker P."/>
            <person name="Grigoriev I.V."/>
            <person name="Bonfante P."/>
            <person name="Martin F.M."/>
        </authorList>
    </citation>
    <scope>NUCLEOTIDE SEQUENCE [LARGE SCALE GENOMIC DNA]</scope>
    <source>
        <strain evidence="1 2">CCBAS932</strain>
    </source>
</reference>
<name>A0A3N4LHC7_9PEZI</name>
<sequence>MNRCYQTSLNWTIVLKSHSTMKSSDDREEVNKVINPVLTRTQCPRYGPAYEGDRPLNVLVLRLFELLGASPFCATAIGSSRSKIMGQRNRELLRGLVPGFLTWSYTYRYPAIRAWILPIDRFGYAGQWARCRRATYTNQVNIKSFFQLVNSGYT</sequence>
<dbReference type="AlphaFoldDB" id="A0A3N4LHC7"/>
<protein>
    <submittedName>
        <fullName evidence="1">Uncharacterized protein</fullName>
    </submittedName>
</protein>
<evidence type="ECO:0000313" key="2">
    <source>
        <dbReference type="Proteomes" id="UP000277580"/>
    </source>
</evidence>
<organism evidence="1 2">
    <name type="scientific">Morchella conica CCBAS932</name>
    <dbReference type="NCBI Taxonomy" id="1392247"/>
    <lineage>
        <taxon>Eukaryota</taxon>
        <taxon>Fungi</taxon>
        <taxon>Dikarya</taxon>
        <taxon>Ascomycota</taxon>
        <taxon>Pezizomycotina</taxon>
        <taxon>Pezizomycetes</taxon>
        <taxon>Pezizales</taxon>
        <taxon>Morchellaceae</taxon>
        <taxon>Morchella</taxon>
    </lineage>
</organism>
<proteinExistence type="predicted"/>
<dbReference type="Proteomes" id="UP000277580">
    <property type="component" value="Unassembled WGS sequence"/>
</dbReference>
<dbReference type="InParanoid" id="A0A3N4LHC7"/>